<reference evidence="4" key="1">
    <citation type="journal article" date="2005" name="Nature">
        <title>The map-based sequence of the rice genome.</title>
        <authorList>
            <consortium name="International rice genome sequencing project (IRGSP)"/>
            <person name="Matsumoto T."/>
            <person name="Wu J."/>
            <person name="Kanamori H."/>
            <person name="Katayose Y."/>
            <person name="Fujisawa M."/>
            <person name="Namiki N."/>
            <person name="Mizuno H."/>
            <person name="Yamamoto K."/>
            <person name="Antonio B.A."/>
            <person name="Baba T."/>
            <person name="Sakata K."/>
            <person name="Nagamura Y."/>
            <person name="Aoki H."/>
            <person name="Arikawa K."/>
            <person name="Arita K."/>
            <person name="Bito T."/>
            <person name="Chiden Y."/>
            <person name="Fujitsuka N."/>
            <person name="Fukunaka R."/>
            <person name="Hamada M."/>
            <person name="Harada C."/>
            <person name="Hayashi A."/>
            <person name="Hijishita S."/>
            <person name="Honda M."/>
            <person name="Hosokawa S."/>
            <person name="Ichikawa Y."/>
            <person name="Idonuma A."/>
            <person name="Iijima M."/>
            <person name="Ikeda M."/>
            <person name="Ikeno M."/>
            <person name="Ito K."/>
            <person name="Ito S."/>
            <person name="Ito T."/>
            <person name="Ito Y."/>
            <person name="Ito Y."/>
            <person name="Iwabuchi A."/>
            <person name="Kamiya K."/>
            <person name="Karasawa W."/>
            <person name="Kurita K."/>
            <person name="Katagiri S."/>
            <person name="Kikuta A."/>
            <person name="Kobayashi H."/>
            <person name="Kobayashi N."/>
            <person name="Machita K."/>
            <person name="Maehara T."/>
            <person name="Masukawa M."/>
            <person name="Mizubayashi T."/>
            <person name="Mukai Y."/>
            <person name="Nagasaki H."/>
            <person name="Nagata Y."/>
            <person name="Naito S."/>
            <person name="Nakashima M."/>
            <person name="Nakama Y."/>
            <person name="Nakamichi Y."/>
            <person name="Nakamura M."/>
            <person name="Meguro A."/>
            <person name="Negishi M."/>
            <person name="Ohta I."/>
            <person name="Ohta T."/>
            <person name="Okamoto M."/>
            <person name="Ono N."/>
            <person name="Saji S."/>
            <person name="Sakaguchi M."/>
            <person name="Sakai K."/>
            <person name="Shibata M."/>
            <person name="Shimokawa T."/>
            <person name="Song J."/>
            <person name="Takazaki Y."/>
            <person name="Terasawa K."/>
            <person name="Tsugane M."/>
            <person name="Tsuji K."/>
            <person name="Ueda S."/>
            <person name="Waki K."/>
            <person name="Yamagata H."/>
            <person name="Yamamoto M."/>
            <person name="Yamamoto S."/>
            <person name="Yamane H."/>
            <person name="Yoshiki S."/>
            <person name="Yoshihara R."/>
            <person name="Yukawa K."/>
            <person name="Zhong H."/>
            <person name="Yano M."/>
            <person name="Yuan Q."/>
            <person name="Ouyang S."/>
            <person name="Liu J."/>
            <person name="Jones K.M."/>
            <person name="Gansberger K."/>
            <person name="Moffat K."/>
            <person name="Hill J."/>
            <person name="Bera J."/>
            <person name="Fadrosh D."/>
            <person name="Jin S."/>
            <person name="Johri S."/>
            <person name="Kim M."/>
            <person name="Overton L."/>
            <person name="Reardon M."/>
            <person name="Tsitrin T."/>
            <person name="Vuong H."/>
            <person name="Weaver B."/>
            <person name="Ciecko A."/>
            <person name="Tallon L."/>
            <person name="Jackson J."/>
            <person name="Pai G."/>
            <person name="Aken S.V."/>
            <person name="Utterback T."/>
            <person name="Reidmuller S."/>
            <person name="Feldblyum T."/>
            <person name="Hsiao J."/>
            <person name="Zismann V."/>
            <person name="Iobst S."/>
            <person name="de Vazeille A.R."/>
            <person name="Buell C.R."/>
            <person name="Ying K."/>
            <person name="Li Y."/>
            <person name="Lu T."/>
            <person name="Huang Y."/>
            <person name="Zhao Q."/>
            <person name="Feng Q."/>
            <person name="Zhang L."/>
            <person name="Zhu J."/>
            <person name="Weng Q."/>
            <person name="Mu J."/>
            <person name="Lu Y."/>
            <person name="Fan D."/>
            <person name="Liu Y."/>
            <person name="Guan J."/>
            <person name="Zhang Y."/>
            <person name="Yu S."/>
            <person name="Liu X."/>
            <person name="Zhang Y."/>
            <person name="Hong G."/>
            <person name="Han B."/>
            <person name="Choisne N."/>
            <person name="Demange N."/>
            <person name="Orjeda G."/>
            <person name="Samain S."/>
            <person name="Cattolico L."/>
            <person name="Pelletier E."/>
            <person name="Couloux A."/>
            <person name="Segurens B."/>
            <person name="Wincker P."/>
            <person name="D'Hont A."/>
            <person name="Scarpelli C."/>
            <person name="Weissenbach J."/>
            <person name="Salanoubat M."/>
            <person name="Quetier F."/>
            <person name="Yu Y."/>
            <person name="Kim H.R."/>
            <person name="Rambo T."/>
            <person name="Currie J."/>
            <person name="Collura K."/>
            <person name="Luo M."/>
            <person name="Yang T."/>
            <person name="Ammiraju J.S.S."/>
            <person name="Engler F."/>
            <person name="Soderlund C."/>
            <person name="Wing R.A."/>
            <person name="Palmer L.E."/>
            <person name="de la Bastide M."/>
            <person name="Spiegel L."/>
            <person name="Nascimento L."/>
            <person name="Zutavern T."/>
            <person name="O'Shaughnessy A."/>
            <person name="Dike S."/>
            <person name="Dedhia N."/>
            <person name="Preston R."/>
            <person name="Balija V."/>
            <person name="McCombie W.R."/>
            <person name="Chow T."/>
            <person name="Chen H."/>
            <person name="Chung M."/>
            <person name="Chen C."/>
            <person name="Shaw J."/>
            <person name="Wu H."/>
            <person name="Hsiao K."/>
            <person name="Chao Y."/>
            <person name="Chu M."/>
            <person name="Cheng C."/>
            <person name="Hour A."/>
            <person name="Lee P."/>
            <person name="Lin S."/>
            <person name="Lin Y."/>
            <person name="Liou J."/>
            <person name="Liu S."/>
            <person name="Hsing Y."/>
            <person name="Raghuvanshi S."/>
            <person name="Mohanty A."/>
            <person name="Bharti A.K."/>
            <person name="Gaur A."/>
            <person name="Gupta V."/>
            <person name="Kumar D."/>
            <person name="Ravi V."/>
            <person name="Vij S."/>
            <person name="Kapur A."/>
            <person name="Khurana P."/>
            <person name="Khurana P."/>
            <person name="Khurana J.P."/>
            <person name="Tyagi A.K."/>
            <person name="Gaikwad K."/>
            <person name="Singh A."/>
            <person name="Dalal V."/>
            <person name="Srivastava S."/>
            <person name="Dixit A."/>
            <person name="Pal A.K."/>
            <person name="Ghazi I.A."/>
            <person name="Yadav M."/>
            <person name="Pandit A."/>
            <person name="Bhargava A."/>
            <person name="Sureshbabu K."/>
            <person name="Batra K."/>
            <person name="Sharma T.R."/>
            <person name="Mohapatra T."/>
            <person name="Singh N.K."/>
            <person name="Messing J."/>
            <person name="Nelson A.B."/>
            <person name="Fuks G."/>
            <person name="Kavchok S."/>
            <person name="Keizer G."/>
            <person name="Linton E."/>
            <person name="Llaca V."/>
            <person name="Song R."/>
            <person name="Tanyolac B."/>
            <person name="Young S."/>
            <person name="Ho-Il K."/>
            <person name="Hahn J.H."/>
            <person name="Sangsakoo G."/>
            <person name="Vanavichit A."/>
            <person name="de Mattos Luiz.A.T."/>
            <person name="Zimmer P.D."/>
            <person name="Malone G."/>
            <person name="Dellagostin O."/>
            <person name="de Oliveira A.C."/>
            <person name="Bevan M."/>
            <person name="Bancroft I."/>
            <person name="Minx P."/>
            <person name="Cordum H."/>
            <person name="Wilson R."/>
            <person name="Cheng Z."/>
            <person name="Jin W."/>
            <person name="Jiang J."/>
            <person name="Leong S.A."/>
            <person name="Iwama H."/>
            <person name="Gojobori T."/>
            <person name="Itoh T."/>
            <person name="Niimura Y."/>
            <person name="Fujii Y."/>
            <person name="Habara T."/>
            <person name="Sakai H."/>
            <person name="Sato Y."/>
            <person name="Wilson G."/>
            <person name="Kumar K."/>
            <person name="McCouch S."/>
            <person name="Juretic N."/>
            <person name="Hoen D."/>
            <person name="Wright S."/>
            <person name="Bruskiewich R."/>
            <person name="Bureau T."/>
            <person name="Miyao A."/>
            <person name="Hirochika H."/>
            <person name="Nishikawa T."/>
            <person name="Kadowaki K."/>
            <person name="Sugiura M."/>
            <person name="Burr B."/>
            <person name="Sasaki T."/>
        </authorList>
    </citation>
    <scope>NUCLEOTIDE SEQUENCE [LARGE SCALE GENOMIC DNA]</scope>
    <source>
        <strain evidence="4">cv. Nipponbare</strain>
    </source>
</reference>
<dbReference type="Proteomes" id="UP000059680">
    <property type="component" value="Chromosome 3"/>
</dbReference>
<feature type="compositionally biased region" description="Basic residues" evidence="1">
    <location>
        <begin position="1"/>
        <end position="10"/>
    </location>
</feature>
<accession>A0A0P0W0U2</accession>
<feature type="region of interest" description="Disordered" evidence="1">
    <location>
        <begin position="1"/>
        <end position="26"/>
    </location>
</feature>
<dbReference type="InParanoid" id="A0A0P0W0U2"/>
<feature type="transmembrane region" description="Helical" evidence="2">
    <location>
        <begin position="103"/>
        <end position="121"/>
    </location>
</feature>
<organism evidence="3 4">
    <name type="scientific">Oryza sativa subsp. japonica</name>
    <name type="common">Rice</name>
    <dbReference type="NCBI Taxonomy" id="39947"/>
    <lineage>
        <taxon>Eukaryota</taxon>
        <taxon>Viridiplantae</taxon>
        <taxon>Streptophyta</taxon>
        <taxon>Embryophyta</taxon>
        <taxon>Tracheophyta</taxon>
        <taxon>Spermatophyta</taxon>
        <taxon>Magnoliopsida</taxon>
        <taxon>Liliopsida</taxon>
        <taxon>Poales</taxon>
        <taxon>Poaceae</taxon>
        <taxon>BOP clade</taxon>
        <taxon>Oryzoideae</taxon>
        <taxon>Oryzeae</taxon>
        <taxon>Oryzinae</taxon>
        <taxon>Oryza</taxon>
        <taxon>Oryza sativa</taxon>
    </lineage>
</organism>
<evidence type="ECO:0000256" key="1">
    <source>
        <dbReference type="SAM" id="MobiDB-lite"/>
    </source>
</evidence>
<protein>
    <submittedName>
        <fullName evidence="3">Os03g0654800 protein</fullName>
    </submittedName>
</protein>
<dbReference type="Gramene" id="Os03t0654800-01">
    <property type="protein sequence ID" value="Os03t0654800-01"/>
    <property type="gene ID" value="Os03g0654800"/>
</dbReference>
<reference evidence="3 4" key="2">
    <citation type="journal article" date="2013" name="Plant Cell Physiol.">
        <title>Rice Annotation Project Database (RAP-DB): an integrative and interactive database for rice genomics.</title>
        <authorList>
            <person name="Sakai H."/>
            <person name="Lee S.S."/>
            <person name="Tanaka T."/>
            <person name="Numa H."/>
            <person name="Kim J."/>
            <person name="Kawahara Y."/>
            <person name="Wakimoto H."/>
            <person name="Yang C.C."/>
            <person name="Iwamoto M."/>
            <person name="Abe T."/>
            <person name="Yamada Y."/>
            <person name="Muto A."/>
            <person name="Inokuchi H."/>
            <person name="Ikemura T."/>
            <person name="Matsumoto T."/>
            <person name="Sasaki T."/>
            <person name="Itoh T."/>
        </authorList>
    </citation>
    <scope>NUCLEOTIDE SEQUENCE [LARGE SCALE GENOMIC DNA]</scope>
    <source>
        <strain evidence="4">cv. Nipponbare</strain>
    </source>
</reference>
<keyword evidence="2" id="KW-0812">Transmembrane</keyword>
<dbReference type="EMBL" id="AP014959">
    <property type="protein sequence ID" value="BAS85542.1"/>
    <property type="molecule type" value="Genomic_DNA"/>
</dbReference>
<keyword evidence="4" id="KW-1185">Reference proteome</keyword>
<evidence type="ECO:0000313" key="4">
    <source>
        <dbReference type="Proteomes" id="UP000059680"/>
    </source>
</evidence>
<keyword evidence="2" id="KW-0472">Membrane</keyword>
<evidence type="ECO:0000256" key="2">
    <source>
        <dbReference type="SAM" id="Phobius"/>
    </source>
</evidence>
<dbReference type="PaxDb" id="39947-A0A0P0W0U2"/>
<sequence>SLLRRSRKGWYGRSSAGEDGRNEAAASVTRWWRRRLVRRRPWWPWYRGGRGVVGAGDVAAAAGALAAAAVRARRRELVCCRLILHRWPLYSSLAYVSCSSRKFLFFFGCMLFFCISSWICVV</sequence>
<keyword evidence="2" id="KW-1133">Transmembrane helix</keyword>
<feature type="non-terminal residue" evidence="3">
    <location>
        <position position="1"/>
    </location>
</feature>
<dbReference type="AlphaFoldDB" id="A0A0P0W0U2"/>
<reference evidence="3 4" key="3">
    <citation type="journal article" date="2013" name="Rice">
        <title>Improvement of the Oryza sativa Nipponbare reference genome using next generation sequence and optical map data.</title>
        <authorList>
            <person name="Kawahara Y."/>
            <person name="de la Bastide M."/>
            <person name="Hamilton J.P."/>
            <person name="Kanamori H."/>
            <person name="McCombie W.R."/>
            <person name="Ouyang S."/>
            <person name="Schwartz D.C."/>
            <person name="Tanaka T."/>
            <person name="Wu J."/>
            <person name="Zhou S."/>
            <person name="Childs K.L."/>
            <person name="Davidson R.M."/>
            <person name="Lin H."/>
            <person name="Quesada-Ocampo L."/>
            <person name="Vaillancourt B."/>
            <person name="Sakai H."/>
            <person name="Lee S.S."/>
            <person name="Kim J."/>
            <person name="Numa H."/>
            <person name="Itoh T."/>
            <person name="Buell C.R."/>
            <person name="Matsumoto T."/>
        </authorList>
    </citation>
    <scope>NUCLEOTIDE SEQUENCE [LARGE SCALE GENOMIC DNA]</scope>
    <source>
        <strain evidence="4">cv. Nipponbare</strain>
    </source>
</reference>
<evidence type="ECO:0000313" key="3">
    <source>
        <dbReference type="EMBL" id="BAS85542.1"/>
    </source>
</evidence>
<gene>
    <name evidence="3" type="ordered locus">Os03g0654800</name>
    <name evidence="3" type="ORF">OSNPB_030654800</name>
</gene>
<proteinExistence type="predicted"/>
<name>A0A0P0W0U2_ORYSJ</name>